<dbReference type="PANTHER" id="PTHR34582:SF6">
    <property type="entry name" value="UPF0702 TRANSMEMBRANE PROTEIN YCAP"/>
    <property type="match status" value="1"/>
</dbReference>
<dbReference type="Pfam" id="PF04239">
    <property type="entry name" value="DUF421"/>
    <property type="match status" value="1"/>
</dbReference>
<evidence type="ECO:0000256" key="5">
    <source>
        <dbReference type="ARBA" id="ARBA00022989"/>
    </source>
</evidence>
<dbReference type="HOGENOM" id="CLU_077149_3_1_11"/>
<evidence type="ECO:0000313" key="10">
    <source>
        <dbReference type="Proteomes" id="UP000002484"/>
    </source>
</evidence>
<evidence type="ECO:0000256" key="6">
    <source>
        <dbReference type="ARBA" id="ARBA00023136"/>
    </source>
</evidence>
<name>E3J2L6_PSEI1</name>
<keyword evidence="10" id="KW-1185">Reference proteome</keyword>
<dbReference type="Proteomes" id="UP000002484">
    <property type="component" value="Chromosome"/>
</dbReference>
<dbReference type="KEGG" id="fri:FraEuI1c_2496"/>
<evidence type="ECO:0000313" key="9">
    <source>
        <dbReference type="EMBL" id="ADP80530.1"/>
    </source>
</evidence>
<protein>
    <recommendedName>
        <fullName evidence="8">YetF C-terminal domain-containing protein</fullName>
    </recommendedName>
</protein>
<keyword evidence="6 7" id="KW-0472">Membrane</keyword>
<keyword evidence="3" id="KW-1003">Cell membrane</keyword>
<feature type="domain" description="YetF C-terminal" evidence="8">
    <location>
        <begin position="91"/>
        <end position="159"/>
    </location>
</feature>
<evidence type="ECO:0000256" key="2">
    <source>
        <dbReference type="ARBA" id="ARBA00006448"/>
    </source>
</evidence>
<feature type="transmembrane region" description="Helical" evidence="7">
    <location>
        <begin position="46"/>
        <end position="61"/>
    </location>
</feature>
<dbReference type="InParanoid" id="E3J2L6"/>
<comment type="subcellular location">
    <subcellularLocation>
        <location evidence="1">Cell membrane</location>
        <topology evidence="1">Multi-pass membrane protein</topology>
    </subcellularLocation>
</comment>
<feature type="transmembrane region" description="Helical" evidence="7">
    <location>
        <begin position="67"/>
        <end position="88"/>
    </location>
</feature>
<accession>E3J2L6</accession>
<keyword evidence="4 7" id="KW-0812">Transmembrane</keyword>
<feature type="transmembrane region" description="Helical" evidence="7">
    <location>
        <begin position="16"/>
        <end position="34"/>
    </location>
</feature>
<sequence>MLSDLFTMGIPIGEKVIRTVAVYVAMTVLIRVFGKREMAQLNTHDLVVMLLVSNVVQNAIIGNDNSLTGGVIGAVTLFVVNGVAVRLLRDNAAAERLFEGTPTVLISDGQFDDRALRHEGLRRGDVERALRVQGADDVAEVESATIAPGGAIVVELRAADQNASRGDLAALRAHVDARLDEISAALARLAPS</sequence>
<evidence type="ECO:0000256" key="3">
    <source>
        <dbReference type="ARBA" id="ARBA00022475"/>
    </source>
</evidence>
<dbReference type="InterPro" id="IPR023090">
    <property type="entry name" value="UPF0702_alpha/beta_dom_sf"/>
</dbReference>
<dbReference type="InterPro" id="IPR007353">
    <property type="entry name" value="DUF421"/>
</dbReference>
<reference evidence="9 10" key="1">
    <citation type="submission" date="2010-10" db="EMBL/GenBank/DDBJ databases">
        <title>Complete sequence of Frankia sp. EuI1c.</title>
        <authorList>
            <consortium name="US DOE Joint Genome Institute"/>
            <person name="Lucas S."/>
            <person name="Copeland A."/>
            <person name="Lapidus A."/>
            <person name="Cheng J.-F."/>
            <person name="Bruce D."/>
            <person name="Goodwin L."/>
            <person name="Pitluck S."/>
            <person name="Chertkov O."/>
            <person name="Detter J.C."/>
            <person name="Han C."/>
            <person name="Tapia R."/>
            <person name="Land M."/>
            <person name="Hauser L."/>
            <person name="Jeffries C."/>
            <person name="Kyrpides N."/>
            <person name="Ivanova N."/>
            <person name="Mikhailova N."/>
            <person name="Beauchemin N."/>
            <person name="Sen A."/>
            <person name="Sur S.A."/>
            <person name="Gtari M."/>
            <person name="Wall L."/>
            <person name="Tisa L."/>
            <person name="Woyke T."/>
        </authorList>
    </citation>
    <scope>NUCLEOTIDE SEQUENCE [LARGE SCALE GENOMIC DNA]</scope>
    <source>
        <strain evidence="10">DSM 45817 / CECT 9037 / EuI1c</strain>
    </source>
</reference>
<proteinExistence type="inferred from homology"/>
<dbReference type="RefSeq" id="WP_013423648.1">
    <property type="nucleotide sequence ID" value="NC_014666.1"/>
</dbReference>
<dbReference type="OrthoDB" id="9793799at2"/>
<evidence type="ECO:0000256" key="7">
    <source>
        <dbReference type="SAM" id="Phobius"/>
    </source>
</evidence>
<dbReference type="GO" id="GO:0005886">
    <property type="term" value="C:plasma membrane"/>
    <property type="evidence" value="ECO:0007669"/>
    <property type="project" value="UniProtKB-SubCell"/>
</dbReference>
<keyword evidence="5 7" id="KW-1133">Transmembrane helix</keyword>
<comment type="similarity">
    <text evidence="2">Belongs to the UPF0702 family.</text>
</comment>
<evidence type="ECO:0000259" key="8">
    <source>
        <dbReference type="Pfam" id="PF04239"/>
    </source>
</evidence>
<evidence type="ECO:0000256" key="1">
    <source>
        <dbReference type="ARBA" id="ARBA00004651"/>
    </source>
</evidence>
<organism evidence="9 10">
    <name type="scientific">Pseudofrankia inefficax (strain DSM 45817 / CECT 9037 / DDB 130130 / EuI1c)</name>
    <name type="common">Frankia inefficax</name>
    <dbReference type="NCBI Taxonomy" id="298654"/>
    <lineage>
        <taxon>Bacteria</taxon>
        <taxon>Bacillati</taxon>
        <taxon>Actinomycetota</taxon>
        <taxon>Actinomycetes</taxon>
        <taxon>Frankiales</taxon>
        <taxon>Frankiaceae</taxon>
        <taxon>Pseudofrankia</taxon>
    </lineage>
</organism>
<dbReference type="PANTHER" id="PTHR34582">
    <property type="entry name" value="UPF0702 TRANSMEMBRANE PROTEIN YCAP"/>
    <property type="match status" value="1"/>
</dbReference>
<gene>
    <name evidence="9" type="ordered locus">FraEuI1c_2496</name>
</gene>
<dbReference type="EMBL" id="CP002299">
    <property type="protein sequence ID" value="ADP80530.1"/>
    <property type="molecule type" value="Genomic_DNA"/>
</dbReference>
<dbReference type="AlphaFoldDB" id="E3J2L6"/>
<evidence type="ECO:0000256" key="4">
    <source>
        <dbReference type="ARBA" id="ARBA00022692"/>
    </source>
</evidence>
<dbReference type="STRING" id="298654.FraEuI1c_2496"/>
<dbReference type="Gene3D" id="3.30.240.20">
    <property type="entry name" value="bsu07140 like domains"/>
    <property type="match status" value="1"/>
</dbReference>
<dbReference type="eggNOG" id="COG2323">
    <property type="taxonomic scope" value="Bacteria"/>
</dbReference>